<dbReference type="Gene3D" id="1.20.58.60">
    <property type="match status" value="1"/>
</dbReference>
<reference evidence="3 4" key="1">
    <citation type="submission" date="2023-02" db="EMBL/GenBank/DDBJ databases">
        <title>LHISI_Scaffold_Assembly.</title>
        <authorList>
            <person name="Stuart O.P."/>
            <person name="Cleave R."/>
            <person name="Magrath M.J.L."/>
            <person name="Mikheyev A.S."/>
        </authorList>
    </citation>
    <scope>NUCLEOTIDE SEQUENCE [LARGE SCALE GENOMIC DNA]</scope>
    <source>
        <strain evidence="3">Daus_M_001</strain>
        <tissue evidence="3">Leg muscle</tissue>
    </source>
</reference>
<comment type="caution">
    <text evidence="3">The sequence shown here is derived from an EMBL/GenBank/DDBJ whole genome shotgun (WGS) entry which is preliminary data.</text>
</comment>
<gene>
    <name evidence="3" type="ORF">PR048_003483</name>
</gene>
<organism evidence="3 4">
    <name type="scientific">Dryococelus australis</name>
    <dbReference type="NCBI Taxonomy" id="614101"/>
    <lineage>
        <taxon>Eukaryota</taxon>
        <taxon>Metazoa</taxon>
        <taxon>Ecdysozoa</taxon>
        <taxon>Arthropoda</taxon>
        <taxon>Hexapoda</taxon>
        <taxon>Insecta</taxon>
        <taxon>Pterygota</taxon>
        <taxon>Neoptera</taxon>
        <taxon>Polyneoptera</taxon>
        <taxon>Phasmatodea</taxon>
        <taxon>Verophasmatodea</taxon>
        <taxon>Anareolatae</taxon>
        <taxon>Phasmatidae</taxon>
        <taxon>Eurycanthinae</taxon>
        <taxon>Dryococelus</taxon>
    </lineage>
</organism>
<name>A0ABQ9IN74_9NEOP</name>
<feature type="coiled-coil region" evidence="1">
    <location>
        <begin position="126"/>
        <end position="163"/>
    </location>
</feature>
<keyword evidence="4" id="KW-1185">Reference proteome</keyword>
<feature type="region of interest" description="Disordered" evidence="2">
    <location>
        <begin position="103"/>
        <end position="124"/>
    </location>
</feature>
<keyword evidence="1" id="KW-0175">Coiled coil</keyword>
<evidence type="ECO:0000256" key="2">
    <source>
        <dbReference type="SAM" id="MobiDB-lite"/>
    </source>
</evidence>
<dbReference type="PANTHER" id="PTHR46607">
    <property type="entry name" value="SEC14 DOMAIN AND SPECTRIN REPEAT-CONTAINING PROTEIN 1"/>
    <property type="match status" value="1"/>
</dbReference>
<proteinExistence type="predicted"/>
<sequence>MPFSLDVLAGVQFGVGGTEIACAQPAEIGLPRLQSVYLESFAKDAEVAMSELEKLRQRLTSFKSGVRVSSIEETLSFNTSMFQGVSDLTHKVLQAGAELLQQHGDSGGARRPGREPAAPQDALDGRDRVERLLEIVRGRLQLAEEARLAMERAMESARELSSLEDGVTRVTNWILGPAETMLNGQSEVGFDVVSAEELRQEHEALELQCRVTLRSTEHFGKPCFAVAERLDCLPSTGFNPGRSRVGIVPHDGEFPRGSPVSVNGAVPSPPGLTLIGSQDLDVWSGGQVSQRNLPPSPMQETYGHYAELLHKIDTLPEVNIPLPEDLKSQRDFMDFVCRSFATRLERRRNVLITSLRFYRLVAEVSTALLGETLSFVVAVLRDDERGVRVAGEVQSRGDTLFCCCSTSRRRYFEMTSEVFESLVKSNHVETFESASTTLRKLQESQISIVYDLSIIANCTLWSLSRRSSSPDSPMSPHALGGNDHSRLQRHAVGFMGWHELAQKFPRTSSGNDGGSDEQKICAMGPKSLTVPGSRIDVSPVSDNQAVIAALTSPSPASDDVILGRMVGPPEEGGGAQRRSGRA</sequence>
<dbReference type="Proteomes" id="UP001159363">
    <property type="component" value="Chromosome 1"/>
</dbReference>
<protein>
    <submittedName>
        <fullName evidence="3">Uncharacterized protein</fullName>
    </submittedName>
</protein>
<evidence type="ECO:0000313" key="4">
    <source>
        <dbReference type="Proteomes" id="UP001159363"/>
    </source>
</evidence>
<feature type="region of interest" description="Disordered" evidence="2">
    <location>
        <begin position="557"/>
        <end position="582"/>
    </location>
</feature>
<dbReference type="EMBL" id="JARBHB010000001">
    <property type="protein sequence ID" value="KAJ8898123.1"/>
    <property type="molecule type" value="Genomic_DNA"/>
</dbReference>
<dbReference type="PANTHER" id="PTHR46607:SF1">
    <property type="entry name" value="SEC14 DOMAIN AND SPECTRIN REPEAT-CONTAINING PROTEIN 1"/>
    <property type="match status" value="1"/>
</dbReference>
<accession>A0ABQ9IN74</accession>
<evidence type="ECO:0000313" key="3">
    <source>
        <dbReference type="EMBL" id="KAJ8898123.1"/>
    </source>
</evidence>
<evidence type="ECO:0000256" key="1">
    <source>
        <dbReference type="SAM" id="Coils"/>
    </source>
</evidence>